<sequence length="376" mass="43056">MELLKQFEEGSHVQSQDMTETVQKDDNIVQEAIERDEETPKTQDRETTTDPIIMVDKSIQVTVKANVHYRSKDENSDSDISGLGTVTSGQSSPIATSSSRVTDSDSNVTETNENIEQLMCLKNTMRLIQRKPLMYIGINQDCYFLINLLHKHTNIKEEYILLCLKKNRLNITFSELEDNFAISLSYASKLFLTNIPIIASFFKPFIVNIDQQLIKKNLPISFRYNYHNVSCIIDCLEIDIQKPSKALHQALTWSEYKKGNTVKYLISCTPYGLVNFVSQGFGGRTSDVAVVENCKFFDGLQQGTVILADRGFKHLEQMLNQKGMRLLRPPSVSTGEKLTKDQVRQTKIIASLRIHIERVIRRIREFHRYVKATFSN</sequence>
<proteinExistence type="predicted"/>
<gene>
    <name evidence="1" type="ORF">MML48_7g00011583</name>
</gene>
<organism evidence="1 2">
    <name type="scientific">Holotrichia oblita</name>
    <name type="common">Chafer beetle</name>
    <dbReference type="NCBI Taxonomy" id="644536"/>
    <lineage>
        <taxon>Eukaryota</taxon>
        <taxon>Metazoa</taxon>
        <taxon>Ecdysozoa</taxon>
        <taxon>Arthropoda</taxon>
        <taxon>Hexapoda</taxon>
        <taxon>Insecta</taxon>
        <taxon>Pterygota</taxon>
        <taxon>Neoptera</taxon>
        <taxon>Endopterygota</taxon>
        <taxon>Coleoptera</taxon>
        <taxon>Polyphaga</taxon>
        <taxon>Scarabaeiformia</taxon>
        <taxon>Scarabaeidae</taxon>
        <taxon>Melolonthinae</taxon>
        <taxon>Holotrichia</taxon>
    </lineage>
</organism>
<evidence type="ECO:0000313" key="2">
    <source>
        <dbReference type="Proteomes" id="UP001056778"/>
    </source>
</evidence>
<reference evidence="1" key="1">
    <citation type="submission" date="2022-04" db="EMBL/GenBank/DDBJ databases">
        <title>Chromosome-scale genome assembly of Holotrichia oblita Faldermann.</title>
        <authorList>
            <person name="Rongchong L."/>
        </authorList>
    </citation>
    <scope>NUCLEOTIDE SEQUENCE</scope>
    <source>
        <strain evidence="1">81SQS9</strain>
    </source>
</reference>
<protein>
    <submittedName>
        <fullName evidence="1">Thap domain protein</fullName>
    </submittedName>
</protein>
<keyword evidence="2" id="KW-1185">Reference proteome</keyword>
<dbReference type="EMBL" id="CM043021">
    <property type="protein sequence ID" value="KAI4458132.1"/>
    <property type="molecule type" value="Genomic_DNA"/>
</dbReference>
<accession>A0ACB9SUZ3</accession>
<name>A0ACB9SUZ3_HOLOL</name>
<dbReference type="Proteomes" id="UP001056778">
    <property type="component" value="Chromosome 7"/>
</dbReference>
<evidence type="ECO:0000313" key="1">
    <source>
        <dbReference type="EMBL" id="KAI4458132.1"/>
    </source>
</evidence>
<comment type="caution">
    <text evidence="1">The sequence shown here is derived from an EMBL/GenBank/DDBJ whole genome shotgun (WGS) entry which is preliminary data.</text>
</comment>